<evidence type="ECO:0000256" key="2">
    <source>
        <dbReference type="ARBA" id="ARBA00022692"/>
    </source>
</evidence>
<dbReference type="Pfam" id="PF06596">
    <property type="entry name" value="PsbX"/>
    <property type="match status" value="1"/>
</dbReference>
<evidence type="ECO:0000256" key="4">
    <source>
        <dbReference type="ARBA" id="ARBA00023136"/>
    </source>
</evidence>
<dbReference type="PANTHER" id="PTHR34455:SF1">
    <property type="entry name" value="OS07G0673550 PROTEIN"/>
    <property type="match status" value="1"/>
</dbReference>
<evidence type="ECO:0000256" key="6">
    <source>
        <dbReference type="SAM" id="Phobius"/>
    </source>
</evidence>
<evidence type="ECO:0000256" key="5">
    <source>
        <dbReference type="ARBA" id="ARBA00023276"/>
    </source>
</evidence>
<keyword evidence="1" id="KW-0602">Photosynthesis</keyword>
<gene>
    <name evidence="7" type="ORF">RJ639_000659</name>
</gene>
<dbReference type="Proteomes" id="UP001188597">
    <property type="component" value="Unassembled WGS sequence"/>
</dbReference>
<feature type="transmembrane region" description="Helical" evidence="6">
    <location>
        <begin position="79"/>
        <end position="100"/>
    </location>
</feature>
<proteinExistence type="predicted"/>
<dbReference type="PANTHER" id="PTHR34455">
    <property type="entry name" value="OS07G0673550 PROTEIN"/>
    <property type="match status" value="1"/>
</dbReference>
<organism evidence="7 8">
    <name type="scientific">Escallonia herrerae</name>
    <dbReference type="NCBI Taxonomy" id="1293975"/>
    <lineage>
        <taxon>Eukaryota</taxon>
        <taxon>Viridiplantae</taxon>
        <taxon>Streptophyta</taxon>
        <taxon>Embryophyta</taxon>
        <taxon>Tracheophyta</taxon>
        <taxon>Spermatophyta</taxon>
        <taxon>Magnoliopsida</taxon>
        <taxon>eudicotyledons</taxon>
        <taxon>Gunneridae</taxon>
        <taxon>Pentapetalae</taxon>
        <taxon>asterids</taxon>
        <taxon>campanulids</taxon>
        <taxon>Escalloniales</taxon>
        <taxon>Escalloniaceae</taxon>
        <taxon>Escallonia</taxon>
    </lineage>
</organism>
<dbReference type="AlphaFoldDB" id="A0AA88XMV9"/>
<protein>
    <submittedName>
        <fullName evidence="7">Uncharacterized protein</fullName>
    </submittedName>
</protein>
<keyword evidence="3 6" id="KW-1133">Transmembrane helix</keyword>
<dbReference type="GO" id="GO:0009523">
    <property type="term" value="C:photosystem II"/>
    <property type="evidence" value="ECO:0007669"/>
    <property type="project" value="UniProtKB-KW"/>
</dbReference>
<evidence type="ECO:0000313" key="8">
    <source>
        <dbReference type="Proteomes" id="UP001188597"/>
    </source>
</evidence>
<sequence length="109" mass="11277">MQISFVKEAADDDWHCDTELLKIKAGELIDYLGSFPAQLASLKEKAVPGLTAAGLTASTVLPELAEALAPAFFPSLNSFLLSIAGASIVLGTIVGALIGVSNFNPVECA</sequence>
<reference evidence="7" key="1">
    <citation type="submission" date="2022-12" db="EMBL/GenBank/DDBJ databases">
        <title>Draft genome assemblies for two species of Escallonia (Escalloniales).</title>
        <authorList>
            <person name="Chanderbali A."/>
            <person name="Dervinis C."/>
            <person name="Anghel I."/>
            <person name="Soltis D."/>
            <person name="Soltis P."/>
            <person name="Zapata F."/>
        </authorList>
    </citation>
    <scope>NUCLEOTIDE SEQUENCE</scope>
    <source>
        <strain evidence="7">UCBG64.0493</strain>
        <tissue evidence="7">Leaf</tissue>
    </source>
</reference>
<dbReference type="EMBL" id="JAVXUP010000029">
    <property type="protein sequence ID" value="KAK3041735.1"/>
    <property type="molecule type" value="Genomic_DNA"/>
</dbReference>
<keyword evidence="2 6" id="KW-0812">Transmembrane</keyword>
<accession>A0AA88XMV9</accession>
<keyword evidence="5" id="KW-0604">Photosystem II</keyword>
<evidence type="ECO:0000256" key="3">
    <source>
        <dbReference type="ARBA" id="ARBA00022989"/>
    </source>
</evidence>
<dbReference type="InterPro" id="IPR009518">
    <property type="entry name" value="PSII_PsbX"/>
</dbReference>
<keyword evidence="4 6" id="KW-0472">Membrane</keyword>
<keyword evidence="8" id="KW-1185">Reference proteome</keyword>
<dbReference type="GO" id="GO:0015979">
    <property type="term" value="P:photosynthesis"/>
    <property type="evidence" value="ECO:0007669"/>
    <property type="project" value="UniProtKB-KW"/>
</dbReference>
<name>A0AA88XMV9_9ASTE</name>
<evidence type="ECO:0000256" key="1">
    <source>
        <dbReference type="ARBA" id="ARBA00022531"/>
    </source>
</evidence>
<comment type="caution">
    <text evidence="7">The sequence shown here is derived from an EMBL/GenBank/DDBJ whole genome shotgun (WGS) entry which is preliminary data.</text>
</comment>
<evidence type="ECO:0000313" key="7">
    <source>
        <dbReference type="EMBL" id="KAK3041735.1"/>
    </source>
</evidence>